<gene>
    <name evidence="1" type="ORF">OMW55_07395</name>
</gene>
<evidence type="ECO:0000313" key="2">
    <source>
        <dbReference type="Proteomes" id="UP001526246"/>
    </source>
</evidence>
<sequence>MEDDVPPVVELFEKVLMLAIPAKPVDIFDDHDIDLTGIDQLDHSLETGPRHRSSADTIVREVGDQVHAFLASVCGDVATLILGRSGVLHLVA</sequence>
<organism evidence="1 2">
    <name type="scientific">Sphingomonas arvum</name>
    <dbReference type="NCBI Taxonomy" id="2992113"/>
    <lineage>
        <taxon>Bacteria</taxon>
        <taxon>Pseudomonadati</taxon>
        <taxon>Pseudomonadota</taxon>
        <taxon>Alphaproteobacteria</taxon>
        <taxon>Sphingomonadales</taxon>
        <taxon>Sphingomonadaceae</taxon>
        <taxon>Sphingomonas</taxon>
    </lineage>
</organism>
<dbReference type="Proteomes" id="UP001526246">
    <property type="component" value="Unassembled WGS sequence"/>
</dbReference>
<evidence type="ECO:0000313" key="1">
    <source>
        <dbReference type="EMBL" id="MCW3797626.1"/>
    </source>
</evidence>
<protein>
    <submittedName>
        <fullName evidence="1">Uncharacterized protein</fullName>
    </submittedName>
</protein>
<dbReference type="EMBL" id="JAPDOB010000001">
    <property type="protein sequence ID" value="MCW3797626.1"/>
    <property type="molecule type" value="Genomic_DNA"/>
</dbReference>
<accession>A0ABT3JF15</accession>
<proteinExistence type="predicted"/>
<keyword evidence="2" id="KW-1185">Reference proteome</keyword>
<comment type="caution">
    <text evidence="1">The sequence shown here is derived from an EMBL/GenBank/DDBJ whole genome shotgun (WGS) entry which is preliminary data.</text>
</comment>
<reference evidence="1 2" key="1">
    <citation type="submission" date="2022-10" db="EMBL/GenBank/DDBJ databases">
        <title>Sphingomonas sp.</title>
        <authorList>
            <person name="Jin C."/>
        </authorList>
    </citation>
    <scope>NUCLEOTIDE SEQUENCE [LARGE SCALE GENOMIC DNA]</scope>
    <source>
        <strain evidence="1 2">BN140010</strain>
    </source>
</reference>
<name>A0ABT3JF15_9SPHN</name>